<feature type="compositionally biased region" description="Low complexity" evidence="1">
    <location>
        <begin position="287"/>
        <end position="297"/>
    </location>
</feature>
<dbReference type="GeneID" id="85313510"/>
<dbReference type="Proteomes" id="UP001244011">
    <property type="component" value="Unassembled WGS sequence"/>
</dbReference>
<protein>
    <recommendedName>
        <fullName evidence="6">Extracellular membrane protein CFEM domain-containing protein</fullName>
    </recommendedName>
</protein>
<feature type="signal peptide" evidence="3">
    <location>
        <begin position="1"/>
        <end position="18"/>
    </location>
</feature>
<dbReference type="AlphaFoldDB" id="A0AAJ0FIM8"/>
<feature type="compositionally biased region" description="Polar residues" evidence="1">
    <location>
        <begin position="236"/>
        <end position="248"/>
    </location>
</feature>
<evidence type="ECO:0000256" key="2">
    <source>
        <dbReference type="SAM" id="Phobius"/>
    </source>
</evidence>
<keyword evidence="2" id="KW-0812">Transmembrane</keyword>
<gene>
    <name evidence="4" type="ORF">QBC33DRAFT_563963</name>
</gene>
<dbReference type="EMBL" id="MU839040">
    <property type="protein sequence ID" value="KAK1762255.1"/>
    <property type="molecule type" value="Genomic_DNA"/>
</dbReference>
<accession>A0AAJ0FIM8</accession>
<evidence type="ECO:0000256" key="3">
    <source>
        <dbReference type="SAM" id="SignalP"/>
    </source>
</evidence>
<dbReference type="RefSeq" id="XP_060278468.1">
    <property type="nucleotide sequence ID" value="XM_060430323.1"/>
</dbReference>
<proteinExistence type="predicted"/>
<keyword evidence="5" id="KW-1185">Reference proteome</keyword>
<feature type="chain" id="PRO_5042601900" description="Extracellular membrane protein CFEM domain-containing protein" evidence="3">
    <location>
        <begin position="19"/>
        <end position="329"/>
    </location>
</feature>
<keyword evidence="2" id="KW-1133">Transmembrane helix</keyword>
<keyword evidence="3" id="KW-0732">Signal</keyword>
<name>A0AAJ0FIM8_9PEZI</name>
<feature type="compositionally biased region" description="Gly residues" evidence="1">
    <location>
        <begin position="249"/>
        <end position="277"/>
    </location>
</feature>
<comment type="caution">
    <text evidence="4">The sequence shown here is derived from an EMBL/GenBank/DDBJ whole genome shotgun (WGS) entry which is preliminary data.</text>
</comment>
<evidence type="ECO:0008006" key="6">
    <source>
        <dbReference type="Google" id="ProtNLM"/>
    </source>
</evidence>
<reference evidence="4" key="1">
    <citation type="submission" date="2023-06" db="EMBL/GenBank/DDBJ databases">
        <title>Genome-scale phylogeny and comparative genomics of the fungal order Sordariales.</title>
        <authorList>
            <consortium name="Lawrence Berkeley National Laboratory"/>
            <person name="Hensen N."/>
            <person name="Bonometti L."/>
            <person name="Westerberg I."/>
            <person name="Brannstrom I.O."/>
            <person name="Guillou S."/>
            <person name="Cros-Aarteil S."/>
            <person name="Calhoun S."/>
            <person name="Haridas S."/>
            <person name="Kuo A."/>
            <person name="Mondo S."/>
            <person name="Pangilinan J."/>
            <person name="Riley R."/>
            <person name="Labutti K."/>
            <person name="Andreopoulos B."/>
            <person name="Lipzen A."/>
            <person name="Chen C."/>
            <person name="Yanf M."/>
            <person name="Daum C."/>
            <person name="Ng V."/>
            <person name="Clum A."/>
            <person name="Steindorff A."/>
            <person name="Ohm R."/>
            <person name="Martin F."/>
            <person name="Silar P."/>
            <person name="Natvig D."/>
            <person name="Lalanne C."/>
            <person name="Gautier V."/>
            <person name="Ament-Velasquez S.L."/>
            <person name="Kruys A."/>
            <person name="Hutchinson M.I."/>
            <person name="Powell A.J."/>
            <person name="Barry K."/>
            <person name="Miller A.N."/>
            <person name="Grigoriev I.V."/>
            <person name="Debuchy R."/>
            <person name="Gladieux P."/>
            <person name="Thoren M.H."/>
            <person name="Johannesson H."/>
        </authorList>
    </citation>
    <scope>NUCLEOTIDE SEQUENCE</scope>
    <source>
        <strain evidence="4">8032-3</strain>
    </source>
</reference>
<feature type="transmembrane region" description="Helical" evidence="2">
    <location>
        <begin position="307"/>
        <end position="328"/>
    </location>
</feature>
<evidence type="ECO:0000313" key="5">
    <source>
        <dbReference type="Proteomes" id="UP001244011"/>
    </source>
</evidence>
<organism evidence="4 5">
    <name type="scientific">Phialemonium atrogriseum</name>
    <dbReference type="NCBI Taxonomy" id="1093897"/>
    <lineage>
        <taxon>Eukaryota</taxon>
        <taxon>Fungi</taxon>
        <taxon>Dikarya</taxon>
        <taxon>Ascomycota</taxon>
        <taxon>Pezizomycotina</taxon>
        <taxon>Sordariomycetes</taxon>
        <taxon>Sordariomycetidae</taxon>
        <taxon>Cephalothecales</taxon>
        <taxon>Cephalothecaceae</taxon>
        <taxon>Phialemonium</taxon>
    </lineage>
</organism>
<evidence type="ECO:0000256" key="1">
    <source>
        <dbReference type="SAM" id="MobiDB-lite"/>
    </source>
</evidence>
<feature type="region of interest" description="Disordered" evidence="1">
    <location>
        <begin position="228"/>
        <end position="300"/>
    </location>
</feature>
<sequence length="329" mass="32202">MNNKLVAALFLAQRAVMAVDIPANALGNIVAAATTTDPGLLACATAFDVISYCASAIPDFTAAPEATQAACLCCYSTTELDPVYSSCANYIEDNYPGSSTEYSLNSVVATFCAGEGDICGGAGGGATPTGGGGGAGTTATSGGDDSTPPACTSLANIVVSCSQANPGFSTLAPEEIASCICYDGAGASPTFTTAFDDYAASCASWAKTADPTDYSDFHGLEGFCADNVPRTGGSGPSITRTADSSPTQTGGGDVVGPPGGGSSSRGGFGGFGGGGSGSSETGEATPRRTTTVVDTPTGLPNLAPRGLAGGPVAWAAGLLSLVMSLFFLA</sequence>
<evidence type="ECO:0000313" key="4">
    <source>
        <dbReference type="EMBL" id="KAK1762255.1"/>
    </source>
</evidence>
<keyword evidence="2" id="KW-0472">Membrane</keyword>